<dbReference type="InParanoid" id="A0A1E1L847"/>
<proteinExistence type="predicted"/>
<organism evidence="2 3">
    <name type="scientific">Rhynchosporium graminicola</name>
    <dbReference type="NCBI Taxonomy" id="2792576"/>
    <lineage>
        <taxon>Eukaryota</taxon>
        <taxon>Fungi</taxon>
        <taxon>Dikarya</taxon>
        <taxon>Ascomycota</taxon>
        <taxon>Pezizomycotina</taxon>
        <taxon>Leotiomycetes</taxon>
        <taxon>Helotiales</taxon>
        <taxon>Ploettnerulaceae</taxon>
        <taxon>Rhynchosporium</taxon>
    </lineage>
</organism>
<dbReference type="PANTHER" id="PTHR32100">
    <property type="entry name" value="OMEGA-6 FATTY ACID DESATURASE, CHLOROPLASTIC"/>
    <property type="match status" value="1"/>
</dbReference>
<dbReference type="InterPro" id="IPR012171">
    <property type="entry name" value="Fatty_acid_desaturase"/>
</dbReference>
<keyword evidence="3" id="KW-1185">Reference proteome</keyword>
<dbReference type="GO" id="GO:0016491">
    <property type="term" value="F:oxidoreductase activity"/>
    <property type="evidence" value="ECO:0007669"/>
    <property type="project" value="InterPro"/>
</dbReference>
<dbReference type="AlphaFoldDB" id="A0A1E1L847"/>
<dbReference type="EMBL" id="FJUW01000039">
    <property type="protein sequence ID" value="CZT06697.1"/>
    <property type="molecule type" value="Genomic_DNA"/>
</dbReference>
<evidence type="ECO:0000313" key="3">
    <source>
        <dbReference type="Proteomes" id="UP000178129"/>
    </source>
</evidence>
<keyword evidence="1" id="KW-1133">Transmembrane helix</keyword>
<evidence type="ECO:0000256" key="1">
    <source>
        <dbReference type="SAM" id="Phobius"/>
    </source>
</evidence>
<evidence type="ECO:0000313" key="2">
    <source>
        <dbReference type="EMBL" id="CZT06697.1"/>
    </source>
</evidence>
<keyword evidence="1" id="KW-0812">Transmembrane</keyword>
<name>A0A1E1L847_9HELO</name>
<protein>
    <submittedName>
        <fullName evidence="2">Related to Delta(12) fatty acid desaturase</fullName>
    </submittedName>
</protein>
<feature type="transmembrane region" description="Helical" evidence="1">
    <location>
        <begin position="29"/>
        <end position="50"/>
    </location>
</feature>
<reference evidence="3" key="1">
    <citation type="submission" date="2016-03" db="EMBL/GenBank/DDBJ databases">
        <authorList>
            <person name="Ploux O."/>
        </authorList>
    </citation>
    <scope>NUCLEOTIDE SEQUENCE [LARGE SCALE GENOMIC DNA]</scope>
    <source>
        <strain evidence="3">UK7</strain>
    </source>
</reference>
<gene>
    <name evidence="2" type="ORF">RCO7_11248</name>
</gene>
<comment type="caution">
    <text evidence="2">The sequence shown here is derived from an EMBL/GenBank/DDBJ whole genome shotgun (WGS) entry which is preliminary data.</text>
</comment>
<sequence>MRLYPWWKRSHFYFGGDGPKFRPSNRDNVVLSVLGVGMVVACLYAAVGHFGARMVFLFYGAPWLWTNHWILTITFLQHTDSSLPYYPTNTWSFLRGCASTIDRDFGFIGRNLFHGAIECHVLHRHASRVPFYHAKEASEAIQVVMKSHYKSDMKTPYLRAFWENYNACRFVEEKDLGSEIYFFGEK</sequence>
<accession>A0A1E1L847</accession>
<dbReference type="STRING" id="914237.A0A1E1L847"/>
<dbReference type="Proteomes" id="UP000178129">
    <property type="component" value="Unassembled WGS sequence"/>
</dbReference>
<keyword evidence="1" id="KW-0472">Membrane</keyword>